<evidence type="ECO:0000256" key="4">
    <source>
        <dbReference type="ARBA" id="ARBA00022989"/>
    </source>
</evidence>
<dbReference type="InterPro" id="IPR020846">
    <property type="entry name" value="MFS_dom"/>
</dbReference>
<comment type="subcellular location">
    <subcellularLocation>
        <location evidence="1">Cell membrane</location>
        <topology evidence="1">Multi-pass membrane protein</topology>
    </subcellularLocation>
</comment>
<feature type="transmembrane region" description="Helical" evidence="6">
    <location>
        <begin position="277"/>
        <end position="295"/>
    </location>
</feature>
<dbReference type="InterPro" id="IPR011701">
    <property type="entry name" value="MFS"/>
</dbReference>
<gene>
    <name evidence="8" type="ORF">G5B40_19805</name>
</gene>
<name>A0A7M3T660_9RHOB</name>
<reference evidence="8 9" key="1">
    <citation type="submission" date="2020-02" db="EMBL/GenBank/DDBJ databases">
        <title>complete genome sequence of Rhodobacteraceae bacterium.</title>
        <authorList>
            <person name="Park J."/>
            <person name="Kim Y.-S."/>
            <person name="Kim K.-H."/>
        </authorList>
    </citation>
    <scope>NUCLEOTIDE SEQUENCE [LARGE SCALE GENOMIC DNA]</scope>
    <source>
        <strain evidence="8 9">RR4-56</strain>
    </source>
</reference>
<dbReference type="InterPro" id="IPR006311">
    <property type="entry name" value="TAT_signal"/>
</dbReference>
<protein>
    <submittedName>
        <fullName evidence="8">MFS transporter</fullName>
    </submittedName>
</protein>
<dbReference type="PANTHER" id="PTHR43124">
    <property type="entry name" value="PURINE EFFLUX PUMP PBUE"/>
    <property type="match status" value="1"/>
</dbReference>
<dbReference type="GO" id="GO:0022857">
    <property type="term" value="F:transmembrane transporter activity"/>
    <property type="evidence" value="ECO:0007669"/>
    <property type="project" value="InterPro"/>
</dbReference>
<feature type="transmembrane region" description="Helical" evidence="6">
    <location>
        <begin position="249"/>
        <end position="265"/>
    </location>
</feature>
<feature type="transmembrane region" description="Helical" evidence="6">
    <location>
        <begin position="48"/>
        <end position="68"/>
    </location>
</feature>
<evidence type="ECO:0000256" key="3">
    <source>
        <dbReference type="ARBA" id="ARBA00022692"/>
    </source>
</evidence>
<feature type="transmembrane region" description="Helical" evidence="6">
    <location>
        <begin position="12"/>
        <end position="36"/>
    </location>
</feature>
<dbReference type="RefSeq" id="WP_165102518.1">
    <property type="nucleotide sequence ID" value="NZ_CP049056.1"/>
</dbReference>
<dbReference type="PROSITE" id="PS50850">
    <property type="entry name" value="MFS"/>
    <property type="match status" value="1"/>
</dbReference>
<proteinExistence type="predicted"/>
<evidence type="ECO:0000313" key="8">
    <source>
        <dbReference type="EMBL" id="QIE57491.1"/>
    </source>
</evidence>
<dbReference type="InterPro" id="IPR050189">
    <property type="entry name" value="MFS_Efflux_Transporters"/>
</dbReference>
<dbReference type="GO" id="GO:0005886">
    <property type="term" value="C:plasma membrane"/>
    <property type="evidence" value="ECO:0007669"/>
    <property type="project" value="UniProtKB-SubCell"/>
</dbReference>
<keyword evidence="9" id="KW-1185">Reference proteome</keyword>
<sequence>MPSPTDDPKRGALLIPVLSAANFTIGVGAFMVIGVLGPIAGDLSMTEAEAGLIITVYAVAYMIGSPLLVASTGGFGRRNLLAGALVVFAAAAVLMALAESAAALLAGRALAAIAAGVVSPVVAATAAASATPETRGRVLAAAFFGLTLSQVVGVPMGVWVGYTYGWRVDFWAIAALSLLAAVAIRRFVPKDIAADPGRLADLGAALADWRAMLAISFTTIFVGAAYLFYTFVAPVLEAGMGMGRDGVSLFLLVCGFGAVAGNLMAGRLADRIGPARTLGLLCLVVIAVLPVFSMLPTPAWALYLAAFVWSAFGWGFFAVQQMRLFARAPQQGGVILSLNAAALYLGMSLGSALGAALVAWVGLHALGWGASALAALALLNLVVAERALALRGAAA</sequence>
<dbReference type="Proteomes" id="UP000503336">
    <property type="component" value="Chromosome"/>
</dbReference>
<feature type="transmembrane region" description="Helical" evidence="6">
    <location>
        <begin position="80"/>
        <end position="98"/>
    </location>
</feature>
<feature type="transmembrane region" description="Helical" evidence="6">
    <location>
        <begin position="138"/>
        <end position="162"/>
    </location>
</feature>
<feature type="transmembrane region" description="Helical" evidence="6">
    <location>
        <begin position="104"/>
        <end position="126"/>
    </location>
</feature>
<dbReference type="Pfam" id="PF07690">
    <property type="entry name" value="MFS_1"/>
    <property type="match status" value="1"/>
</dbReference>
<feature type="transmembrane region" description="Helical" evidence="6">
    <location>
        <begin position="209"/>
        <end position="229"/>
    </location>
</feature>
<evidence type="ECO:0000256" key="1">
    <source>
        <dbReference type="ARBA" id="ARBA00004651"/>
    </source>
</evidence>
<dbReference type="AlphaFoldDB" id="A0A7M3T660"/>
<feature type="transmembrane region" description="Helical" evidence="6">
    <location>
        <begin position="301"/>
        <end position="319"/>
    </location>
</feature>
<dbReference type="PANTHER" id="PTHR43124:SF10">
    <property type="entry name" value="PURINE EFFLUX PUMP PBUE"/>
    <property type="match status" value="1"/>
</dbReference>
<evidence type="ECO:0000259" key="7">
    <source>
        <dbReference type="PROSITE" id="PS50850"/>
    </source>
</evidence>
<keyword evidence="5 6" id="KW-0472">Membrane</keyword>
<dbReference type="PROSITE" id="PS51318">
    <property type="entry name" value="TAT"/>
    <property type="match status" value="1"/>
</dbReference>
<organism evidence="8 9">
    <name type="scientific">Pikeienuella piscinae</name>
    <dbReference type="NCBI Taxonomy" id="2748098"/>
    <lineage>
        <taxon>Bacteria</taxon>
        <taxon>Pseudomonadati</taxon>
        <taxon>Pseudomonadota</taxon>
        <taxon>Alphaproteobacteria</taxon>
        <taxon>Rhodobacterales</taxon>
        <taxon>Paracoccaceae</taxon>
        <taxon>Pikeienuella</taxon>
    </lineage>
</organism>
<keyword evidence="3 6" id="KW-0812">Transmembrane</keyword>
<feature type="domain" description="Major facilitator superfamily (MFS) profile" evidence="7">
    <location>
        <begin position="14"/>
        <end position="395"/>
    </location>
</feature>
<evidence type="ECO:0000256" key="5">
    <source>
        <dbReference type="ARBA" id="ARBA00023136"/>
    </source>
</evidence>
<feature type="transmembrane region" description="Helical" evidence="6">
    <location>
        <begin position="366"/>
        <end position="384"/>
    </location>
</feature>
<dbReference type="EMBL" id="CP049056">
    <property type="protein sequence ID" value="QIE57491.1"/>
    <property type="molecule type" value="Genomic_DNA"/>
</dbReference>
<keyword evidence="4 6" id="KW-1133">Transmembrane helix</keyword>
<keyword evidence="2" id="KW-1003">Cell membrane</keyword>
<dbReference type="Gene3D" id="1.20.1250.20">
    <property type="entry name" value="MFS general substrate transporter like domains"/>
    <property type="match status" value="1"/>
</dbReference>
<accession>A0A7M3T660</accession>
<dbReference type="CDD" id="cd17324">
    <property type="entry name" value="MFS_NepI_like"/>
    <property type="match status" value="1"/>
</dbReference>
<evidence type="ECO:0000256" key="2">
    <source>
        <dbReference type="ARBA" id="ARBA00022475"/>
    </source>
</evidence>
<dbReference type="InterPro" id="IPR036259">
    <property type="entry name" value="MFS_trans_sf"/>
</dbReference>
<feature type="transmembrane region" description="Helical" evidence="6">
    <location>
        <begin position="340"/>
        <end position="360"/>
    </location>
</feature>
<dbReference type="KEGG" id="hdh:G5B40_19805"/>
<feature type="transmembrane region" description="Helical" evidence="6">
    <location>
        <begin position="168"/>
        <end position="188"/>
    </location>
</feature>
<evidence type="ECO:0000256" key="6">
    <source>
        <dbReference type="SAM" id="Phobius"/>
    </source>
</evidence>
<evidence type="ECO:0000313" key="9">
    <source>
        <dbReference type="Proteomes" id="UP000503336"/>
    </source>
</evidence>
<dbReference type="SUPFAM" id="SSF103473">
    <property type="entry name" value="MFS general substrate transporter"/>
    <property type="match status" value="1"/>
</dbReference>